<gene>
    <name evidence="2" type="ORF">RAG0_17129</name>
</gene>
<organism evidence="2 3">
    <name type="scientific">Rhynchosporium agropyri</name>
    <dbReference type="NCBI Taxonomy" id="914238"/>
    <lineage>
        <taxon>Eukaryota</taxon>
        <taxon>Fungi</taxon>
        <taxon>Dikarya</taxon>
        <taxon>Ascomycota</taxon>
        <taxon>Pezizomycotina</taxon>
        <taxon>Leotiomycetes</taxon>
        <taxon>Helotiales</taxon>
        <taxon>Ploettnerulaceae</taxon>
        <taxon>Rhynchosporium</taxon>
    </lineage>
</organism>
<feature type="compositionally biased region" description="Basic and acidic residues" evidence="1">
    <location>
        <begin position="155"/>
        <end position="166"/>
    </location>
</feature>
<dbReference type="EMBL" id="FJUX01000202">
    <property type="protein sequence ID" value="CZT13636.1"/>
    <property type="molecule type" value="Genomic_DNA"/>
</dbReference>
<evidence type="ECO:0000313" key="3">
    <source>
        <dbReference type="Proteomes" id="UP000178912"/>
    </source>
</evidence>
<feature type="region of interest" description="Disordered" evidence="1">
    <location>
        <begin position="70"/>
        <end position="166"/>
    </location>
</feature>
<reference evidence="3" key="1">
    <citation type="submission" date="2016-03" db="EMBL/GenBank/DDBJ databases">
        <authorList>
            <person name="Guldener U."/>
        </authorList>
    </citation>
    <scope>NUCLEOTIDE SEQUENCE [LARGE SCALE GENOMIC DNA]</scope>
    <source>
        <strain evidence="3">04CH-RAC-A.6.1</strain>
    </source>
</reference>
<evidence type="ECO:0000313" key="2">
    <source>
        <dbReference type="EMBL" id="CZT13636.1"/>
    </source>
</evidence>
<protein>
    <submittedName>
        <fullName evidence="2">Uncharacterized protein</fullName>
    </submittedName>
</protein>
<dbReference type="Proteomes" id="UP000178912">
    <property type="component" value="Unassembled WGS sequence"/>
</dbReference>
<sequence>MDLAVSVHGGRMCHQIFASDHLLLDRFLRQQEFLCRSTSGILEEVMFDASAVIAVKINKTQSLQINPYQAGRPARQPMPSYMAGTASSIARKKERGSNAPRARVSASGSGTRTLPELQLGAPLSSALGMPARDSTAEGAGNQMVAGSSGALPEDPASRDIENQMPA</sequence>
<evidence type="ECO:0000256" key="1">
    <source>
        <dbReference type="SAM" id="MobiDB-lite"/>
    </source>
</evidence>
<keyword evidence="3" id="KW-1185">Reference proteome</keyword>
<accession>A0A1E1LT49</accession>
<dbReference type="AlphaFoldDB" id="A0A1E1LT49"/>
<name>A0A1E1LT49_9HELO</name>
<proteinExistence type="predicted"/>